<keyword evidence="1" id="KW-1133">Transmembrane helix</keyword>
<accession>A0A9Q4HNM8</accession>
<sequence>MKKRKIMKIIIPVVILLGIFVVLYSIYDQQDLYKGTSKDNEWKVSIEKSDKTSIGPNYFLNLYWQGSESKEKKITIKQIELIVDGKVYEEGGPYHLSEYNGEQLKDGGKKPNHVSTFDYMPEEDIKGHKLEVKIKWNESKEKITVFKLEEKKFLNLGF</sequence>
<reference evidence="2" key="1">
    <citation type="submission" date="2022-02" db="EMBL/GenBank/DDBJ databases">
        <title>Crop Bioprotection Bacillus Genome Sequencing.</title>
        <authorList>
            <person name="Dunlap C."/>
        </authorList>
    </citation>
    <scope>NUCLEOTIDE SEQUENCE</scope>
    <source>
        <strain evidence="2">EC49O2N-C10</strain>
    </source>
</reference>
<evidence type="ECO:0000313" key="2">
    <source>
        <dbReference type="EMBL" id="MCY9183071.1"/>
    </source>
</evidence>
<dbReference type="RefSeq" id="WP_268496297.1">
    <property type="nucleotide sequence ID" value="NZ_JALAVZ010000002.1"/>
</dbReference>
<evidence type="ECO:0000256" key="1">
    <source>
        <dbReference type="SAM" id="Phobius"/>
    </source>
</evidence>
<evidence type="ECO:0000313" key="3">
    <source>
        <dbReference type="Proteomes" id="UP001073053"/>
    </source>
</evidence>
<protein>
    <submittedName>
        <fullName evidence="2">YdhH/YoaO family protein</fullName>
    </submittedName>
</protein>
<dbReference type="AlphaFoldDB" id="A0A9Q4HNM8"/>
<organism evidence="2 3">
    <name type="scientific">Bacillus halotolerans</name>
    <dbReference type="NCBI Taxonomy" id="260554"/>
    <lineage>
        <taxon>Bacteria</taxon>
        <taxon>Bacillati</taxon>
        <taxon>Bacillota</taxon>
        <taxon>Bacilli</taxon>
        <taxon>Bacillales</taxon>
        <taxon>Bacillaceae</taxon>
        <taxon>Bacillus</taxon>
    </lineage>
</organism>
<dbReference type="Proteomes" id="UP001073053">
    <property type="component" value="Unassembled WGS sequence"/>
</dbReference>
<name>A0A9Q4HNM8_9BACI</name>
<feature type="transmembrane region" description="Helical" evidence="1">
    <location>
        <begin position="9"/>
        <end position="27"/>
    </location>
</feature>
<dbReference type="Pfam" id="PF16302">
    <property type="entry name" value="DUF4944"/>
    <property type="match status" value="1"/>
</dbReference>
<proteinExistence type="predicted"/>
<keyword evidence="1" id="KW-0472">Membrane</keyword>
<gene>
    <name evidence="2" type="ORF">MOF03_00115</name>
</gene>
<comment type="caution">
    <text evidence="2">The sequence shown here is derived from an EMBL/GenBank/DDBJ whole genome shotgun (WGS) entry which is preliminary data.</text>
</comment>
<keyword evidence="1" id="KW-0812">Transmembrane</keyword>
<dbReference type="InterPro" id="IPR032545">
    <property type="entry name" value="DUF4944"/>
</dbReference>
<dbReference type="EMBL" id="JALAWA010000001">
    <property type="protein sequence ID" value="MCY9183071.1"/>
    <property type="molecule type" value="Genomic_DNA"/>
</dbReference>